<keyword evidence="6 7" id="KW-0472">Membrane</keyword>
<evidence type="ECO:0000313" key="8">
    <source>
        <dbReference type="EMBL" id="CAB4557204.1"/>
    </source>
</evidence>
<evidence type="ECO:0000256" key="3">
    <source>
        <dbReference type="ARBA" id="ARBA00022692"/>
    </source>
</evidence>
<evidence type="ECO:0000256" key="4">
    <source>
        <dbReference type="ARBA" id="ARBA00022960"/>
    </source>
</evidence>
<gene>
    <name evidence="8" type="ORF">UFOPK1506_00833</name>
</gene>
<evidence type="ECO:0000256" key="2">
    <source>
        <dbReference type="ARBA" id="ARBA00022475"/>
    </source>
</evidence>
<proteinExistence type="predicted"/>
<dbReference type="EMBL" id="CAEZSV010000155">
    <property type="protein sequence ID" value="CAB4557204.1"/>
    <property type="molecule type" value="Genomic_DNA"/>
</dbReference>
<name>A0A6J6D1J2_9ZZZZ</name>
<keyword evidence="3 7" id="KW-0812">Transmembrane</keyword>
<dbReference type="InterPro" id="IPR007227">
    <property type="entry name" value="Cell_shape_determining_MreD"/>
</dbReference>
<feature type="transmembrane region" description="Helical" evidence="7">
    <location>
        <begin position="99"/>
        <end position="120"/>
    </location>
</feature>
<keyword evidence="2" id="KW-1003">Cell membrane</keyword>
<evidence type="ECO:0000256" key="5">
    <source>
        <dbReference type="ARBA" id="ARBA00022989"/>
    </source>
</evidence>
<keyword evidence="5 7" id="KW-1133">Transmembrane helix</keyword>
<evidence type="ECO:0000256" key="6">
    <source>
        <dbReference type="ARBA" id="ARBA00023136"/>
    </source>
</evidence>
<organism evidence="8">
    <name type="scientific">freshwater metagenome</name>
    <dbReference type="NCBI Taxonomy" id="449393"/>
    <lineage>
        <taxon>unclassified sequences</taxon>
        <taxon>metagenomes</taxon>
        <taxon>ecological metagenomes</taxon>
    </lineage>
</organism>
<feature type="transmembrane region" description="Helical" evidence="7">
    <location>
        <begin position="140"/>
        <end position="159"/>
    </location>
</feature>
<dbReference type="GO" id="GO:0008360">
    <property type="term" value="P:regulation of cell shape"/>
    <property type="evidence" value="ECO:0007669"/>
    <property type="project" value="UniProtKB-KW"/>
</dbReference>
<feature type="transmembrane region" description="Helical" evidence="7">
    <location>
        <begin position="65"/>
        <end position="87"/>
    </location>
</feature>
<protein>
    <submittedName>
        <fullName evidence="8">Unannotated protein</fullName>
    </submittedName>
</protein>
<reference evidence="8" key="1">
    <citation type="submission" date="2020-05" db="EMBL/GenBank/DDBJ databases">
        <authorList>
            <person name="Chiriac C."/>
            <person name="Salcher M."/>
            <person name="Ghai R."/>
            <person name="Kavagutti S V."/>
        </authorList>
    </citation>
    <scope>NUCLEOTIDE SEQUENCE</scope>
</reference>
<evidence type="ECO:0000256" key="7">
    <source>
        <dbReference type="SAM" id="Phobius"/>
    </source>
</evidence>
<comment type="subcellular location">
    <subcellularLocation>
        <location evidence="1">Cell membrane</location>
        <topology evidence="1">Multi-pass membrane protein</topology>
    </subcellularLocation>
</comment>
<dbReference type="Pfam" id="PF04093">
    <property type="entry name" value="MreD"/>
    <property type="match status" value="1"/>
</dbReference>
<dbReference type="GO" id="GO:0005886">
    <property type="term" value="C:plasma membrane"/>
    <property type="evidence" value="ECO:0007669"/>
    <property type="project" value="UniProtKB-SubCell"/>
</dbReference>
<feature type="transmembrane region" description="Helical" evidence="7">
    <location>
        <begin position="6"/>
        <end position="22"/>
    </location>
</feature>
<dbReference type="NCBIfam" id="TIGR03426">
    <property type="entry name" value="shape_MreD"/>
    <property type="match status" value="1"/>
</dbReference>
<accession>A0A6J6D1J2</accession>
<sequence>MRKTLFFLPIAIIALALQNAVISRISFPFADPSIFLIVVLAWAFLEDPEFAALQGFIAGLLLDFNPLSVGFIGHWAFVLAAVCYGTSEMGVQLRSSRQSPVTLTVTVTGALLLTLILFAITSWVISAEQGLSFSRTAPGVLFWSALVTPLLSPLIIRLARFAQGAPGARGIGALNG</sequence>
<keyword evidence="4" id="KW-0133">Cell shape</keyword>
<dbReference type="AlphaFoldDB" id="A0A6J6D1J2"/>
<evidence type="ECO:0000256" key="1">
    <source>
        <dbReference type="ARBA" id="ARBA00004651"/>
    </source>
</evidence>